<evidence type="ECO:0000256" key="6">
    <source>
        <dbReference type="PROSITE-ProRule" id="PRU00284"/>
    </source>
</evidence>
<evidence type="ECO:0000313" key="13">
    <source>
        <dbReference type="Proteomes" id="UP000092573"/>
    </source>
</evidence>
<dbReference type="STRING" id="1462996.AWM70_12095"/>
<gene>
    <name evidence="12" type="ORF">AWM70_12095</name>
</gene>
<evidence type="ECO:0000256" key="2">
    <source>
        <dbReference type="ARBA" id="ARBA00022475"/>
    </source>
</evidence>
<dbReference type="Proteomes" id="UP000092573">
    <property type="component" value="Chromosome"/>
</dbReference>
<evidence type="ECO:0000256" key="7">
    <source>
        <dbReference type="SAM" id="Coils"/>
    </source>
</evidence>
<dbReference type="OrthoDB" id="243053at2"/>
<dbReference type="SMART" id="SM00283">
    <property type="entry name" value="MA"/>
    <property type="match status" value="1"/>
</dbReference>
<name>A0A1B1N1G6_9BACL</name>
<dbReference type="InterPro" id="IPR004089">
    <property type="entry name" value="MCPsignal_dom"/>
</dbReference>
<feature type="transmembrane region" description="Helical" evidence="9">
    <location>
        <begin position="187"/>
        <end position="205"/>
    </location>
</feature>
<evidence type="ECO:0000256" key="9">
    <source>
        <dbReference type="SAM" id="Phobius"/>
    </source>
</evidence>
<dbReference type="Gene3D" id="6.10.340.10">
    <property type="match status" value="1"/>
</dbReference>
<evidence type="ECO:0000259" key="10">
    <source>
        <dbReference type="PROSITE" id="PS50111"/>
    </source>
</evidence>
<dbReference type="AlphaFoldDB" id="A0A1B1N1G6"/>
<dbReference type="EMBL" id="CP014167">
    <property type="protein sequence ID" value="ANS75251.1"/>
    <property type="molecule type" value="Genomic_DNA"/>
</dbReference>
<reference evidence="12 13" key="1">
    <citation type="submission" date="2016-01" db="EMBL/GenBank/DDBJ databases">
        <title>Complete Genome Sequence of Paenibacillus yonginensis DCY84, a novel Plant Growth-Promoting Bacteria with Elicitation of Induced Systemic Resistance.</title>
        <authorList>
            <person name="Kim Y.J."/>
            <person name="Yang D.C."/>
            <person name="Sukweenadhi J."/>
        </authorList>
    </citation>
    <scope>NUCLEOTIDE SEQUENCE [LARGE SCALE GENOMIC DNA]</scope>
    <source>
        <strain evidence="12 13">DCY84</strain>
    </source>
</reference>
<keyword evidence="13" id="KW-1185">Reference proteome</keyword>
<comment type="similarity">
    <text evidence="5">Belongs to the methyl-accepting chemotaxis (MCP) protein family.</text>
</comment>
<keyword evidence="2" id="KW-1003">Cell membrane</keyword>
<evidence type="ECO:0000259" key="11">
    <source>
        <dbReference type="PROSITE" id="PS50885"/>
    </source>
</evidence>
<dbReference type="Gene3D" id="1.10.287.950">
    <property type="entry name" value="Methyl-accepting chemotaxis protein"/>
    <property type="match status" value="1"/>
</dbReference>
<dbReference type="PROSITE" id="PS50111">
    <property type="entry name" value="CHEMOTAXIS_TRANSDUC_2"/>
    <property type="match status" value="1"/>
</dbReference>
<proteinExistence type="inferred from homology"/>
<dbReference type="SMART" id="SM00304">
    <property type="entry name" value="HAMP"/>
    <property type="match status" value="1"/>
</dbReference>
<dbReference type="GO" id="GO:0007165">
    <property type="term" value="P:signal transduction"/>
    <property type="evidence" value="ECO:0007669"/>
    <property type="project" value="UniProtKB-KW"/>
</dbReference>
<dbReference type="SUPFAM" id="SSF58104">
    <property type="entry name" value="Methyl-accepting chemotaxis protein (MCP) signaling domain"/>
    <property type="match status" value="1"/>
</dbReference>
<keyword evidence="4 6" id="KW-0807">Transducer</keyword>
<evidence type="ECO:0000256" key="5">
    <source>
        <dbReference type="ARBA" id="ARBA00029447"/>
    </source>
</evidence>
<dbReference type="GO" id="GO:0005886">
    <property type="term" value="C:plasma membrane"/>
    <property type="evidence" value="ECO:0007669"/>
    <property type="project" value="UniProtKB-SubCell"/>
</dbReference>
<protein>
    <recommendedName>
        <fullName evidence="14">Chemotaxis protein</fullName>
    </recommendedName>
</protein>
<dbReference type="PROSITE" id="PS50885">
    <property type="entry name" value="HAMP"/>
    <property type="match status" value="1"/>
</dbReference>
<dbReference type="PANTHER" id="PTHR32089">
    <property type="entry name" value="METHYL-ACCEPTING CHEMOTAXIS PROTEIN MCPB"/>
    <property type="match status" value="1"/>
</dbReference>
<dbReference type="Pfam" id="PF00672">
    <property type="entry name" value="HAMP"/>
    <property type="match status" value="1"/>
</dbReference>
<dbReference type="KEGG" id="pyg:AWM70_12095"/>
<comment type="subcellular location">
    <subcellularLocation>
        <location evidence="1">Cell membrane</location>
    </subcellularLocation>
</comment>
<evidence type="ECO:0000256" key="1">
    <source>
        <dbReference type="ARBA" id="ARBA00004236"/>
    </source>
</evidence>
<evidence type="ECO:0008006" key="14">
    <source>
        <dbReference type="Google" id="ProtNLM"/>
    </source>
</evidence>
<organism evidence="12 13">
    <name type="scientific">Paenibacillus yonginensis</name>
    <dbReference type="NCBI Taxonomy" id="1462996"/>
    <lineage>
        <taxon>Bacteria</taxon>
        <taxon>Bacillati</taxon>
        <taxon>Bacillota</taxon>
        <taxon>Bacilli</taxon>
        <taxon>Bacillales</taxon>
        <taxon>Paenibacillaceae</taxon>
        <taxon>Paenibacillus</taxon>
    </lineage>
</organism>
<keyword evidence="9" id="KW-0812">Transmembrane</keyword>
<evidence type="ECO:0000256" key="3">
    <source>
        <dbReference type="ARBA" id="ARBA00023136"/>
    </source>
</evidence>
<evidence type="ECO:0000313" key="12">
    <source>
        <dbReference type="EMBL" id="ANS75251.1"/>
    </source>
</evidence>
<evidence type="ECO:0000256" key="4">
    <source>
        <dbReference type="ARBA" id="ARBA00023224"/>
    </source>
</evidence>
<keyword evidence="9" id="KW-1133">Transmembrane helix</keyword>
<dbReference type="RefSeq" id="WP_068696707.1">
    <property type="nucleotide sequence ID" value="NZ_CP014167.1"/>
</dbReference>
<accession>A0A1B1N1G6</accession>
<dbReference type="CDD" id="cd06225">
    <property type="entry name" value="HAMP"/>
    <property type="match status" value="1"/>
</dbReference>
<sequence>MFRSLTGKILALITVVVAVCTAAFAGVSYYELQRSVTNQMENDGATLITNMKREIVTRNVTDLSELQQIFRTIKEESDGNLVYISLSDRESNLLVSDASKLNESGSEVDAQSAATAAGGNAGGKGGQPTTADGGKTNGRMLSMPDGERVYNVSTDFIYNDNLSGALNIGLSLKEMNSQLRRTTWETVLIALLVMIGCLLVGVLLAKRLVRPLSKMSGEIAHFAEGDFSFEFQYSGRDEIGSMSAALSRMRSTLSSLVSNIQHHTHQVADSSRKLTTVIKETSCAAEGISGSATELAEGAGELARHSGEGLERLNRLADEIRLLSGKADEMKERIEETKGAHQTGLVSIRELKEAIDDNTEINSRIEAQVLELGGKSANITEIASVIKEIAEQTRLLALNAMIESARAGEQGRGFAVVAGEIRKLSEQTANSIGRIEGIVNEVNEAVARTQFFMEEGSRAISRTAAVSADTGGAFQVIAQAVGAIIGEIQVIVEGISVVNGDKNELVSAIQQISAIAEQASASTREISAATQQQLASMEDVGGSAVELKAVADRLEDMMSRFKLSN</sequence>
<feature type="region of interest" description="Disordered" evidence="8">
    <location>
        <begin position="106"/>
        <end position="140"/>
    </location>
</feature>
<feature type="domain" description="Methyl-accepting transducer" evidence="10">
    <location>
        <begin position="277"/>
        <end position="527"/>
    </location>
</feature>
<evidence type="ECO:0000256" key="8">
    <source>
        <dbReference type="SAM" id="MobiDB-lite"/>
    </source>
</evidence>
<feature type="domain" description="HAMP" evidence="11">
    <location>
        <begin position="206"/>
        <end position="258"/>
    </location>
</feature>
<keyword evidence="7" id="KW-0175">Coiled coil</keyword>
<feature type="coiled-coil region" evidence="7">
    <location>
        <begin position="313"/>
        <end position="368"/>
    </location>
</feature>
<keyword evidence="3 9" id="KW-0472">Membrane</keyword>
<dbReference type="Pfam" id="PF00015">
    <property type="entry name" value="MCPsignal"/>
    <property type="match status" value="1"/>
</dbReference>
<dbReference type="InterPro" id="IPR003660">
    <property type="entry name" value="HAMP_dom"/>
</dbReference>
<dbReference type="PANTHER" id="PTHR32089:SF112">
    <property type="entry name" value="LYSOZYME-LIKE PROTEIN-RELATED"/>
    <property type="match status" value="1"/>
</dbReference>